<dbReference type="AlphaFoldDB" id="D6XYJ6"/>
<gene>
    <name evidence="1" type="ordered locus">Bsel_2773</name>
</gene>
<proteinExistence type="predicted"/>
<dbReference type="RefSeq" id="WP_013173678.1">
    <property type="nucleotide sequence ID" value="NC_014219.1"/>
</dbReference>
<dbReference type="Proteomes" id="UP000000271">
    <property type="component" value="Chromosome"/>
</dbReference>
<evidence type="ECO:0000313" key="1">
    <source>
        <dbReference type="EMBL" id="ADI00265.1"/>
    </source>
</evidence>
<dbReference type="InterPro" id="IPR025004">
    <property type="entry name" value="SenN/SenS"/>
</dbReference>
<reference evidence="1" key="1">
    <citation type="submission" date="2009-10" db="EMBL/GenBank/DDBJ databases">
        <title>Complete sequence of Bacillus selenitireducens MLS10.</title>
        <authorList>
            <consortium name="US DOE Joint Genome Institute"/>
            <person name="Lucas S."/>
            <person name="Copeland A."/>
            <person name="Lapidus A."/>
            <person name="Glavina del Rio T."/>
            <person name="Dalin E."/>
            <person name="Tice H."/>
            <person name="Bruce D."/>
            <person name="Goodwin L."/>
            <person name="Pitluck S."/>
            <person name="Sims D."/>
            <person name="Brettin T."/>
            <person name="Detter J.C."/>
            <person name="Han C."/>
            <person name="Larimer F."/>
            <person name="Land M."/>
            <person name="Hauser L."/>
            <person name="Kyrpides N."/>
            <person name="Ovchinnikova G."/>
            <person name="Stolz J."/>
        </authorList>
    </citation>
    <scope>NUCLEOTIDE SEQUENCE [LARGE SCALE GENOMIC DNA]</scope>
    <source>
        <strain evidence="1">MLS10</strain>
    </source>
</reference>
<dbReference type="EMBL" id="CP001791">
    <property type="protein sequence ID" value="ADI00265.1"/>
    <property type="molecule type" value="Genomic_DNA"/>
</dbReference>
<evidence type="ECO:0008006" key="3">
    <source>
        <dbReference type="Google" id="ProtNLM"/>
    </source>
</evidence>
<accession>D6XYJ6</accession>
<name>D6XYJ6_BACIE</name>
<dbReference type="Pfam" id="PF13040">
    <property type="entry name" value="Fur_reg_FbpB"/>
    <property type="match status" value="1"/>
</dbReference>
<evidence type="ECO:0000313" key="2">
    <source>
        <dbReference type="Proteomes" id="UP000000271"/>
    </source>
</evidence>
<protein>
    <recommendedName>
        <fullName evidence="3">Fur-regulated basic protein B</fullName>
    </recommendedName>
</protein>
<dbReference type="OrthoDB" id="2991278at2"/>
<sequence length="44" mass="5462">MRKRIQKSFEELVQENMKEIMQDQDAMYEIDEKLDERYEAIHAE</sequence>
<keyword evidence="2" id="KW-1185">Reference proteome</keyword>
<dbReference type="KEGG" id="bse:Bsel_2773"/>
<organism evidence="1 2">
    <name type="scientific">Bacillus selenitireducens (strain ATCC 700615 / DSM 15326 / MLS10)</name>
    <dbReference type="NCBI Taxonomy" id="439292"/>
    <lineage>
        <taxon>Bacteria</taxon>
        <taxon>Bacillati</taxon>
        <taxon>Bacillota</taxon>
        <taxon>Bacilli</taxon>
        <taxon>Bacillales</taxon>
        <taxon>Bacillaceae</taxon>
        <taxon>Salisediminibacterium</taxon>
    </lineage>
</organism>
<dbReference type="HOGENOM" id="CLU_211931_0_1_9"/>